<dbReference type="NCBIfam" id="TIGR01644">
    <property type="entry name" value="phage_P2_V"/>
    <property type="match status" value="1"/>
</dbReference>
<feature type="compositionally biased region" description="Low complexity" evidence="1">
    <location>
        <begin position="129"/>
        <end position="141"/>
    </location>
</feature>
<dbReference type="EMBL" id="BK032842">
    <property type="protein sequence ID" value="DAF63552.1"/>
    <property type="molecule type" value="Genomic_DNA"/>
</dbReference>
<accession>A0A8S5TK97</accession>
<organism evidence="2">
    <name type="scientific">Siphoviridae sp. ctwQT14</name>
    <dbReference type="NCBI Taxonomy" id="2827971"/>
    <lineage>
        <taxon>Viruses</taxon>
        <taxon>Duplodnaviria</taxon>
        <taxon>Heunggongvirae</taxon>
        <taxon>Uroviricota</taxon>
        <taxon>Caudoviricetes</taxon>
    </lineage>
</organism>
<feature type="region of interest" description="Disordered" evidence="1">
    <location>
        <begin position="122"/>
        <end position="169"/>
    </location>
</feature>
<sequence length="169" mass="18912">MLRFGVISQINALKVEARVRFEDDDSTSFWLPILKTKTLKDKFYSMLDIGEQVACLMDENSEDGVILGAIYSTEDLPPEQSEKEMSINLENGSFLKIDKETNTLTASFKNIKLVGDVTHEGHFKNTEGISSDSDISDKTSSMQKIRDTYNPHTHTGNEGKPTSSPTQKM</sequence>
<dbReference type="InterPro" id="IPR013046">
    <property type="entry name" value="GpV/Gp45"/>
</dbReference>
<name>A0A8S5TK97_9CAUD</name>
<proteinExistence type="predicted"/>
<feature type="compositionally biased region" description="Polar residues" evidence="1">
    <location>
        <begin position="150"/>
        <end position="169"/>
    </location>
</feature>
<reference evidence="2" key="1">
    <citation type="journal article" date="2021" name="Proc. Natl. Acad. Sci. U.S.A.">
        <title>A Catalog of Tens of Thousands of Viruses from Human Metagenomes Reveals Hidden Associations with Chronic Diseases.</title>
        <authorList>
            <person name="Tisza M.J."/>
            <person name="Buck C.B."/>
        </authorList>
    </citation>
    <scope>NUCLEOTIDE SEQUENCE</scope>
    <source>
        <strain evidence="2">CtwQT14</strain>
    </source>
</reference>
<protein>
    <submittedName>
        <fullName evidence="2">Baseplate assembly protein</fullName>
    </submittedName>
</protein>
<evidence type="ECO:0000313" key="2">
    <source>
        <dbReference type="EMBL" id="DAF63552.1"/>
    </source>
</evidence>
<evidence type="ECO:0000256" key="1">
    <source>
        <dbReference type="SAM" id="MobiDB-lite"/>
    </source>
</evidence>
<dbReference type="Gene3D" id="2.40.50.230">
    <property type="entry name" value="Gp5 N-terminal domain"/>
    <property type="match status" value="1"/>
</dbReference>
<dbReference type="InterPro" id="IPR037026">
    <property type="entry name" value="Vgr_OB-fold_dom_sf"/>
</dbReference>